<keyword evidence="3" id="KW-1185">Reference proteome</keyword>
<feature type="compositionally biased region" description="Basic and acidic residues" evidence="1">
    <location>
        <begin position="140"/>
        <end position="154"/>
    </location>
</feature>
<dbReference type="EMBL" id="JARBHB010000016">
    <property type="protein sequence ID" value="KAJ8866251.1"/>
    <property type="molecule type" value="Genomic_DNA"/>
</dbReference>
<name>A0ABQ9G5D9_9NEOP</name>
<organism evidence="2 3">
    <name type="scientific">Dryococelus australis</name>
    <dbReference type="NCBI Taxonomy" id="614101"/>
    <lineage>
        <taxon>Eukaryota</taxon>
        <taxon>Metazoa</taxon>
        <taxon>Ecdysozoa</taxon>
        <taxon>Arthropoda</taxon>
        <taxon>Hexapoda</taxon>
        <taxon>Insecta</taxon>
        <taxon>Pterygota</taxon>
        <taxon>Neoptera</taxon>
        <taxon>Polyneoptera</taxon>
        <taxon>Phasmatodea</taxon>
        <taxon>Verophasmatodea</taxon>
        <taxon>Anareolatae</taxon>
        <taxon>Phasmatidae</taxon>
        <taxon>Eurycanthinae</taxon>
        <taxon>Dryococelus</taxon>
    </lineage>
</organism>
<comment type="caution">
    <text evidence="2">The sequence shown here is derived from an EMBL/GenBank/DDBJ whole genome shotgun (WGS) entry which is preliminary data.</text>
</comment>
<gene>
    <name evidence="2" type="ORF">PR048_032094</name>
</gene>
<sequence>MGRGEREIPKKTHRPVALYESIPYRESNLARLCGKGALYPLRHRGPNGGRGGLVAGLLAAHLGKPGSIPGAVTPRLSHVGIILDDAAGRRLSRFPTKIRRTREPVPALSYNAPNHFDACVYNFEIGLPMGVIEVSMERRRNEGAGKTGASREDPLTSMTRPGIEPGSPWWEASRLTPQVPWPLMGTYAKANNIMCLNKNGTPLVIEVSMEQRRNARARGTGYRQGNPLTIDIVRHACVVGELSNYYTTTAPDGAGRFIMPVLEFWEQTCFS</sequence>
<evidence type="ECO:0000313" key="2">
    <source>
        <dbReference type="EMBL" id="KAJ8866251.1"/>
    </source>
</evidence>
<accession>A0ABQ9G5D9</accession>
<proteinExistence type="predicted"/>
<evidence type="ECO:0000313" key="3">
    <source>
        <dbReference type="Proteomes" id="UP001159363"/>
    </source>
</evidence>
<feature type="region of interest" description="Disordered" evidence="1">
    <location>
        <begin position="140"/>
        <end position="162"/>
    </location>
</feature>
<dbReference type="Proteomes" id="UP001159363">
    <property type="component" value="Chromosome 15"/>
</dbReference>
<reference evidence="2 3" key="1">
    <citation type="submission" date="2023-02" db="EMBL/GenBank/DDBJ databases">
        <title>LHISI_Scaffold_Assembly.</title>
        <authorList>
            <person name="Stuart O.P."/>
            <person name="Cleave R."/>
            <person name="Magrath M.J.L."/>
            <person name="Mikheyev A.S."/>
        </authorList>
    </citation>
    <scope>NUCLEOTIDE SEQUENCE [LARGE SCALE GENOMIC DNA]</scope>
    <source>
        <strain evidence="2">Daus_M_001</strain>
        <tissue evidence="2">Leg muscle</tissue>
    </source>
</reference>
<evidence type="ECO:0000256" key="1">
    <source>
        <dbReference type="SAM" id="MobiDB-lite"/>
    </source>
</evidence>
<protein>
    <submittedName>
        <fullName evidence="2">Uncharacterized protein</fullName>
    </submittedName>
</protein>